<evidence type="ECO:0000313" key="3">
    <source>
        <dbReference type="Proteomes" id="UP000663879"/>
    </source>
</evidence>
<reference evidence="2" key="1">
    <citation type="submission" date="2021-02" db="EMBL/GenBank/DDBJ databases">
        <authorList>
            <person name="Nowell W R."/>
        </authorList>
    </citation>
    <scope>NUCLEOTIDE SEQUENCE</scope>
    <source>
        <strain evidence="2">Ploen Becks lab</strain>
    </source>
</reference>
<feature type="region of interest" description="Disordered" evidence="1">
    <location>
        <begin position="88"/>
        <end position="126"/>
    </location>
</feature>
<proteinExistence type="predicted"/>
<dbReference type="AlphaFoldDB" id="A0A814T0A4"/>
<dbReference type="Proteomes" id="UP000663879">
    <property type="component" value="Unassembled WGS sequence"/>
</dbReference>
<organism evidence="2 3">
    <name type="scientific">Brachionus calyciflorus</name>
    <dbReference type="NCBI Taxonomy" id="104777"/>
    <lineage>
        <taxon>Eukaryota</taxon>
        <taxon>Metazoa</taxon>
        <taxon>Spiralia</taxon>
        <taxon>Gnathifera</taxon>
        <taxon>Rotifera</taxon>
        <taxon>Eurotatoria</taxon>
        <taxon>Monogononta</taxon>
        <taxon>Pseudotrocha</taxon>
        <taxon>Ploima</taxon>
        <taxon>Brachionidae</taxon>
        <taxon>Brachionus</taxon>
    </lineage>
</organism>
<feature type="compositionally biased region" description="Acidic residues" evidence="1">
    <location>
        <begin position="93"/>
        <end position="114"/>
    </location>
</feature>
<sequence length="165" mass="19373">MWNHYDNLYDRKQNRVEGDNNKMKLFCGAANPNIDKAHSKTSLYEAEHHKRNSNLKQLKDLLNDGSITLKVYLDRIIDIHKFEPKKKYVTELADTDESDDEEGEDGDESDEEYGDTPQPSQPICELRVQINEDDVTTTKNKKEKCEISNKEFFKLKTHMTRIHRQ</sequence>
<gene>
    <name evidence="2" type="ORF">OXX778_LOCUS23418</name>
</gene>
<protein>
    <submittedName>
        <fullName evidence="2">Uncharacterized protein</fullName>
    </submittedName>
</protein>
<evidence type="ECO:0000313" key="2">
    <source>
        <dbReference type="EMBL" id="CAF1154614.1"/>
    </source>
</evidence>
<accession>A0A814T0A4</accession>
<evidence type="ECO:0000256" key="1">
    <source>
        <dbReference type="SAM" id="MobiDB-lite"/>
    </source>
</evidence>
<name>A0A814T0A4_9BILA</name>
<dbReference type="EMBL" id="CAJNOC010012633">
    <property type="protein sequence ID" value="CAF1154614.1"/>
    <property type="molecule type" value="Genomic_DNA"/>
</dbReference>
<keyword evidence="3" id="KW-1185">Reference proteome</keyword>
<comment type="caution">
    <text evidence="2">The sequence shown here is derived from an EMBL/GenBank/DDBJ whole genome shotgun (WGS) entry which is preliminary data.</text>
</comment>